<dbReference type="EMBL" id="BMQL01000003">
    <property type="protein sequence ID" value="GGQ99405.1"/>
    <property type="molecule type" value="Genomic_DNA"/>
</dbReference>
<feature type="transmembrane region" description="Helical" evidence="1">
    <location>
        <begin position="451"/>
        <end position="470"/>
    </location>
</feature>
<feature type="transmembrane region" description="Helical" evidence="1">
    <location>
        <begin position="290"/>
        <end position="310"/>
    </location>
</feature>
<feature type="transmembrane region" description="Helical" evidence="1">
    <location>
        <begin position="220"/>
        <end position="241"/>
    </location>
</feature>
<protein>
    <submittedName>
        <fullName evidence="2">Uncharacterized protein</fullName>
    </submittedName>
</protein>
<evidence type="ECO:0000256" key="1">
    <source>
        <dbReference type="SAM" id="Phobius"/>
    </source>
</evidence>
<name>A0A918F1K0_9DEIO</name>
<dbReference type="Proteomes" id="UP000603865">
    <property type="component" value="Unassembled WGS sequence"/>
</dbReference>
<keyword evidence="1" id="KW-0472">Membrane</keyword>
<keyword evidence="1" id="KW-0812">Transmembrane</keyword>
<keyword evidence="1" id="KW-1133">Transmembrane helix</keyword>
<feature type="transmembrane region" description="Helical" evidence="1">
    <location>
        <begin position="322"/>
        <end position="341"/>
    </location>
</feature>
<organism evidence="2 3">
    <name type="scientific">Deinococcus ruber</name>
    <dbReference type="NCBI Taxonomy" id="1848197"/>
    <lineage>
        <taxon>Bacteria</taxon>
        <taxon>Thermotogati</taxon>
        <taxon>Deinococcota</taxon>
        <taxon>Deinococci</taxon>
        <taxon>Deinococcales</taxon>
        <taxon>Deinococcaceae</taxon>
        <taxon>Deinococcus</taxon>
    </lineage>
</organism>
<reference evidence="2" key="1">
    <citation type="journal article" date="2014" name="Int. J. Syst. Evol. Microbiol.">
        <title>Complete genome sequence of Corynebacterium casei LMG S-19264T (=DSM 44701T), isolated from a smear-ripened cheese.</title>
        <authorList>
            <consortium name="US DOE Joint Genome Institute (JGI-PGF)"/>
            <person name="Walter F."/>
            <person name="Albersmeier A."/>
            <person name="Kalinowski J."/>
            <person name="Ruckert C."/>
        </authorList>
    </citation>
    <scope>NUCLEOTIDE SEQUENCE</scope>
    <source>
        <strain evidence="2">JCM 31311</strain>
    </source>
</reference>
<accession>A0A918F1K0</accession>
<feature type="transmembrane region" description="Helical" evidence="1">
    <location>
        <begin position="399"/>
        <end position="420"/>
    </location>
</feature>
<gene>
    <name evidence="2" type="ORF">GCM10008957_10240</name>
</gene>
<sequence length="477" mass="51496">MTLSSDLHTPADLLITEDERRSKDPLKKLSRELDAACVGALQPQELAAILESEGFTDAMVWERFGEHTVFSAAERLFTMVPYRPQPAALPPMMSPLKRTWPQDLIRGLIYLLPALWSPAALSLGWGEGATTALLIASLFGWGWMQSMSYLGYAGLAASRTVAGKLLRGGGAVVVLMTSVLAALLALVLHQDVLHVTLVATAIAVYLAAATTLLVLGRELLLLLSLLPALLLVLVRLAVPGLLGLEAWTLPAVILTLAVGLPLLTALRVADVRLPTRLSALPKARYLVLKSLPFAGYGWLSAAFLTMGLLLSHGTEVLQGSGWSLAPLVLSMGAMEVTLRRIHGVLRLETRSRDSVAQIVGRAIMQVLFACLSYSAVLLALYDVLVWLAPSFGLERPPLLLLAGHVQVALAMLLSGLLINFSLLPRTLLLWSLAVVTQFTLIRFDFNVTASYTLSSSVLLTVLMLGTWNALHDIRNLS</sequence>
<feature type="transmembrane region" description="Helical" evidence="1">
    <location>
        <begin position="107"/>
        <end position="126"/>
    </location>
</feature>
<feature type="transmembrane region" description="Helical" evidence="1">
    <location>
        <begin position="192"/>
        <end position="215"/>
    </location>
</feature>
<comment type="caution">
    <text evidence="2">The sequence shown here is derived from an EMBL/GenBank/DDBJ whole genome shotgun (WGS) entry which is preliminary data.</text>
</comment>
<feature type="transmembrane region" description="Helical" evidence="1">
    <location>
        <begin position="362"/>
        <end position="387"/>
    </location>
</feature>
<feature type="transmembrane region" description="Helical" evidence="1">
    <location>
        <begin position="165"/>
        <end position="186"/>
    </location>
</feature>
<evidence type="ECO:0000313" key="2">
    <source>
        <dbReference type="EMBL" id="GGQ99405.1"/>
    </source>
</evidence>
<proteinExistence type="predicted"/>
<dbReference type="AlphaFoldDB" id="A0A918F1K0"/>
<feature type="transmembrane region" description="Helical" evidence="1">
    <location>
        <begin position="247"/>
        <end position="269"/>
    </location>
</feature>
<evidence type="ECO:0000313" key="3">
    <source>
        <dbReference type="Proteomes" id="UP000603865"/>
    </source>
</evidence>
<keyword evidence="3" id="KW-1185">Reference proteome</keyword>
<feature type="transmembrane region" description="Helical" evidence="1">
    <location>
        <begin position="132"/>
        <end position="153"/>
    </location>
</feature>
<reference evidence="2" key="2">
    <citation type="submission" date="2020-09" db="EMBL/GenBank/DDBJ databases">
        <authorList>
            <person name="Sun Q."/>
            <person name="Ohkuma M."/>
        </authorList>
    </citation>
    <scope>NUCLEOTIDE SEQUENCE</scope>
    <source>
        <strain evidence="2">JCM 31311</strain>
    </source>
</reference>
<dbReference type="RefSeq" id="WP_189088426.1">
    <property type="nucleotide sequence ID" value="NZ_BMQL01000003.1"/>
</dbReference>